<dbReference type="OrthoDB" id="2971563at2"/>
<dbReference type="Pfam" id="PF00753">
    <property type="entry name" value="Lactamase_B"/>
    <property type="match status" value="1"/>
</dbReference>
<evidence type="ECO:0000313" key="3">
    <source>
        <dbReference type="Proteomes" id="UP000018733"/>
    </source>
</evidence>
<dbReference type="EMBL" id="AYXT01000009">
    <property type="protein sequence ID" value="ETF02840.1"/>
    <property type="molecule type" value="Genomic_DNA"/>
</dbReference>
<dbReference type="InterPro" id="IPR050662">
    <property type="entry name" value="Sec-metab_biosynth-thioest"/>
</dbReference>
<dbReference type="AlphaFoldDB" id="V8QU43"/>
<dbReference type="PANTHER" id="PTHR23131:SF4">
    <property type="entry name" value="METALLO-BETA-LACTAMASE SUPERFAMILY POTEIN"/>
    <property type="match status" value="1"/>
</dbReference>
<dbReference type="PANTHER" id="PTHR23131">
    <property type="entry name" value="ENDORIBONUCLEASE LACTB2"/>
    <property type="match status" value="1"/>
</dbReference>
<proteinExistence type="predicted"/>
<sequence>MNELEARLNYPFGDVLPEPAQTQEVAPGVKWIRMPLPFALDHINLWLLKDEIDGREGWTVVDTGIAKPEVKALWERVFEEALDGLPVLRLIVTHMHPDHTGLAAWMCERWQVPLYMSMTDFYVASLWSSRPAGGAGTGGEVAVAHFARHGLNDPQAQEQIRERANYYPSLVDGMPRRFSRMLGGERLLIGGRQWDLIAGYGHAPEHISLYCPEIKVLISGDMVLPRISTNVSVFDHEPDADPLKLYLQSLDSYEPLEQDTLVLPSHGKPFKGLHERLRQQRDHHAERLAEVLQWCGEKPMSTTDVVPLMFKRKLDLHQLTFAMGEALAHLQMLYHEGKLTCKEDDKGVLRYSAA</sequence>
<dbReference type="GO" id="GO:0016787">
    <property type="term" value="F:hydrolase activity"/>
    <property type="evidence" value="ECO:0007669"/>
    <property type="project" value="UniProtKB-KW"/>
</dbReference>
<accession>V8QU43</accession>
<dbReference type="eggNOG" id="COG0491">
    <property type="taxonomic scope" value="Bacteria"/>
</dbReference>
<feature type="domain" description="Metallo-beta-lactamase" evidence="1">
    <location>
        <begin position="42"/>
        <end position="266"/>
    </location>
</feature>
<protein>
    <submittedName>
        <fullName evidence="2">Zn-dependent hydrolase</fullName>
    </submittedName>
</protein>
<name>V8QU43_9BURK</name>
<gene>
    <name evidence="2" type="ORF">W822_08375</name>
</gene>
<dbReference type="InterPro" id="IPR036388">
    <property type="entry name" value="WH-like_DNA-bd_sf"/>
</dbReference>
<dbReference type="HOGENOM" id="CLU_048478_0_1_4"/>
<dbReference type="STRING" id="1424334.W822_08375"/>
<dbReference type="Gene3D" id="3.60.15.10">
    <property type="entry name" value="Ribonuclease Z/Hydroxyacylglutathione hydrolase-like"/>
    <property type="match status" value="1"/>
</dbReference>
<dbReference type="RefSeq" id="WP_024004651.1">
    <property type="nucleotide sequence ID" value="NZ_KI650979.1"/>
</dbReference>
<keyword evidence="3" id="KW-1185">Reference proteome</keyword>
<dbReference type="Gene3D" id="1.10.10.10">
    <property type="entry name" value="Winged helix-like DNA-binding domain superfamily/Winged helix DNA-binding domain"/>
    <property type="match status" value="1"/>
</dbReference>
<dbReference type="SMART" id="SM00849">
    <property type="entry name" value="Lactamase_B"/>
    <property type="match status" value="1"/>
</dbReference>
<dbReference type="InterPro" id="IPR036866">
    <property type="entry name" value="RibonucZ/Hydroxyglut_hydro"/>
</dbReference>
<keyword evidence="2" id="KW-0378">Hydrolase</keyword>
<comment type="caution">
    <text evidence="2">The sequence shown here is derived from an EMBL/GenBank/DDBJ whole genome shotgun (WGS) entry which is preliminary data.</text>
</comment>
<dbReference type="Pfam" id="PF21221">
    <property type="entry name" value="B_lactamase-like_C"/>
    <property type="match status" value="1"/>
</dbReference>
<organism evidence="2 3">
    <name type="scientific">Advenella kashmirensis W13003</name>
    <dbReference type="NCBI Taxonomy" id="1424334"/>
    <lineage>
        <taxon>Bacteria</taxon>
        <taxon>Pseudomonadati</taxon>
        <taxon>Pseudomonadota</taxon>
        <taxon>Betaproteobacteria</taxon>
        <taxon>Burkholderiales</taxon>
        <taxon>Alcaligenaceae</taxon>
    </lineage>
</organism>
<dbReference type="InterPro" id="IPR048933">
    <property type="entry name" value="B_lactamase-like_C"/>
</dbReference>
<evidence type="ECO:0000313" key="2">
    <source>
        <dbReference type="EMBL" id="ETF02840.1"/>
    </source>
</evidence>
<dbReference type="SUPFAM" id="SSF56281">
    <property type="entry name" value="Metallo-hydrolase/oxidoreductase"/>
    <property type="match status" value="1"/>
</dbReference>
<dbReference type="Proteomes" id="UP000018733">
    <property type="component" value="Unassembled WGS sequence"/>
</dbReference>
<dbReference type="InterPro" id="IPR001279">
    <property type="entry name" value="Metallo-B-lactamas"/>
</dbReference>
<reference evidence="2 3" key="1">
    <citation type="journal article" date="2014" name="Genome Announc.">
        <title>Draft Genome Sequence of Advenella kashmirensis Strain W13003, a Polycyclic Aromatic Hydrocarbon-Degrading Bacterium.</title>
        <authorList>
            <person name="Wang X."/>
            <person name="Jin D."/>
            <person name="Zhou L."/>
            <person name="Wu L."/>
            <person name="An W."/>
            <person name="Zhao L."/>
        </authorList>
    </citation>
    <scope>NUCLEOTIDE SEQUENCE [LARGE SCALE GENOMIC DNA]</scope>
    <source>
        <strain evidence="2 3">W13003</strain>
    </source>
</reference>
<dbReference type="PATRIC" id="fig|1424334.3.peg.1677"/>
<evidence type="ECO:0000259" key="1">
    <source>
        <dbReference type="SMART" id="SM00849"/>
    </source>
</evidence>